<dbReference type="AGR" id="Xenbase:XB-GENE-6254614"/>
<dbReference type="InterPro" id="IPR026752">
    <property type="entry name" value="Cavin_fam"/>
</dbReference>
<gene>
    <name evidence="9" type="primary">cavin2.S</name>
    <name evidence="7" type="ORF">XELAEV_18047420mg</name>
</gene>
<dbReference type="CTD" id="444619"/>
<dbReference type="GeneID" id="444619"/>
<dbReference type="PANTHER" id="PTHR15240:SF1">
    <property type="entry name" value="CAVEOLAE-ASSOCIATED PROTEIN 2"/>
    <property type="match status" value="1"/>
</dbReference>
<evidence type="ECO:0000313" key="7">
    <source>
        <dbReference type="EMBL" id="OCT61397.1"/>
    </source>
</evidence>
<evidence type="ECO:0000313" key="9">
    <source>
        <dbReference type="Xenbase" id="XB-GENE-6254614"/>
    </source>
</evidence>
<evidence type="ECO:0000256" key="4">
    <source>
        <dbReference type="ARBA" id="ARBA00022490"/>
    </source>
</evidence>
<dbReference type="EMBL" id="CM004483">
    <property type="protein sequence ID" value="OCT61397.1"/>
    <property type="molecule type" value="Genomic_DNA"/>
</dbReference>
<feature type="compositionally biased region" description="Basic and acidic residues" evidence="6">
    <location>
        <begin position="290"/>
        <end position="311"/>
    </location>
</feature>
<protein>
    <recommendedName>
        <fullName evidence="10">Serum deprivation-response protein</fullName>
    </recommendedName>
</protein>
<evidence type="ECO:0008006" key="10">
    <source>
        <dbReference type="Google" id="ProtNLM"/>
    </source>
</evidence>
<evidence type="ECO:0000256" key="6">
    <source>
        <dbReference type="SAM" id="MobiDB-lite"/>
    </source>
</evidence>
<organism evidence="7 8">
    <name type="scientific">Xenopus laevis</name>
    <name type="common">African clawed frog</name>
    <dbReference type="NCBI Taxonomy" id="8355"/>
    <lineage>
        <taxon>Eukaryota</taxon>
        <taxon>Metazoa</taxon>
        <taxon>Chordata</taxon>
        <taxon>Craniata</taxon>
        <taxon>Vertebrata</taxon>
        <taxon>Euteleostomi</taxon>
        <taxon>Amphibia</taxon>
        <taxon>Batrachia</taxon>
        <taxon>Anura</taxon>
        <taxon>Pipoidea</taxon>
        <taxon>Pipidae</taxon>
        <taxon>Xenopodinae</taxon>
        <taxon>Xenopus</taxon>
        <taxon>Xenopus</taxon>
    </lineage>
</organism>
<accession>A0A974H1K0</accession>
<feature type="compositionally biased region" description="Basic and acidic residues" evidence="6">
    <location>
        <begin position="385"/>
        <end position="396"/>
    </location>
</feature>
<evidence type="ECO:0000256" key="2">
    <source>
        <dbReference type="ARBA" id="ARBA00004496"/>
    </source>
</evidence>
<dbReference type="Xenbase" id="XB-GENE-6254614">
    <property type="gene designation" value="cavin2.S"/>
</dbReference>
<dbReference type="OrthoDB" id="8910748at2759"/>
<evidence type="ECO:0000313" key="8">
    <source>
        <dbReference type="Proteomes" id="UP000694892"/>
    </source>
</evidence>
<dbReference type="AlphaFoldDB" id="A0A974H1K0"/>
<evidence type="ECO:0000256" key="3">
    <source>
        <dbReference type="ARBA" id="ARBA00008836"/>
    </source>
</evidence>
<feature type="region of interest" description="Disordered" evidence="6">
    <location>
        <begin position="204"/>
        <end position="228"/>
    </location>
</feature>
<comment type="similarity">
    <text evidence="3">Belongs to the CAVIN family.</text>
</comment>
<feature type="compositionally biased region" description="Basic and acidic residues" evidence="6">
    <location>
        <begin position="11"/>
        <end position="21"/>
    </location>
</feature>
<keyword evidence="5" id="KW-0472">Membrane</keyword>
<evidence type="ECO:0000256" key="1">
    <source>
        <dbReference type="ARBA" id="ARBA00004345"/>
    </source>
</evidence>
<dbReference type="GO" id="GO:0005737">
    <property type="term" value="C:cytoplasm"/>
    <property type="evidence" value="ECO:0007669"/>
    <property type="project" value="UniProtKB-SubCell"/>
</dbReference>
<dbReference type="Pfam" id="PF15237">
    <property type="entry name" value="PTRF_SDPR"/>
    <property type="match status" value="1"/>
</dbReference>
<dbReference type="GO" id="GO:0005080">
    <property type="term" value="F:protein kinase C binding"/>
    <property type="evidence" value="ECO:0007669"/>
    <property type="project" value="TreeGrafter"/>
</dbReference>
<name>A0A974H1K0_XENLA</name>
<dbReference type="Proteomes" id="UP000694892">
    <property type="component" value="Chromosome 9_10S"/>
</dbReference>
<sequence>MEEDGTIEVMKNNDEFQKRSQELVVPSHSPAGSPCSSPTPHPPVEDKDRSGQVNAITVLTLLDKLVHMLDCVKENQHKMEKKQIHMENSVKGIQNDITKLSKGHTNTSNTVSKLLEKSRTVSANVRHVKDRVDKQTGQVKRIEDNHTQLLRRNNFRVLLFQEDNEIPADVFMKEPNPVPTITDGLEESADPNKSLEDNMQTINLSSDDDFNLEDAHDSTEEKLEHTRAEKIKRSSLKKVDSLKKAFSRQNIEKKMNKISTKIVSPERREKIKKSFTPLQSKSSKSSSLKGVEKTQDENTHEENDGQTEKQAVENLSLEVNDANLLTEDVPETLEETKAVIDLTERETGTEASEIAHNMKPLVIDEDEDEKEQFENENPFSADYKPTSEEKYEERNRSPALEIDQST</sequence>
<dbReference type="RefSeq" id="NP_001086190.1">
    <property type="nucleotide sequence ID" value="NM_001092721.1"/>
</dbReference>
<dbReference type="GO" id="GO:0005901">
    <property type="term" value="C:caveola"/>
    <property type="evidence" value="ECO:0007669"/>
    <property type="project" value="UniProtKB-SubCell"/>
</dbReference>
<feature type="region of interest" description="Disordered" evidence="6">
    <location>
        <begin position="257"/>
        <end position="316"/>
    </location>
</feature>
<reference evidence="8" key="1">
    <citation type="journal article" date="2016" name="Nature">
        <title>Genome evolution in the allotetraploid frog Xenopus laevis.</title>
        <authorList>
            <person name="Session A.M."/>
            <person name="Uno Y."/>
            <person name="Kwon T."/>
            <person name="Chapman J.A."/>
            <person name="Toyoda A."/>
            <person name="Takahashi S."/>
            <person name="Fukui A."/>
            <person name="Hikosaka A."/>
            <person name="Suzuki A."/>
            <person name="Kondo M."/>
            <person name="van Heeringen S.J."/>
            <person name="Quigley I."/>
            <person name="Heinz S."/>
            <person name="Ogino H."/>
            <person name="Ochi H."/>
            <person name="Hellsten U."/>
            <person name="Lyons J.B."/>
            <person name="Simakov O."/>
            <person name="Putnam N."/>
            <person name="Stites J."/>
            <person name="Kuroki Y."/>
            <person name="Tanaka T."/>
            <person name="Michiue T."/>
            <person name="Watanabe M."/>
            <person name="Bogdanovic O."/>
            <person name="Lister R."/>
            <person name="Georgiou G."/>
            <person name="Paranjpe S.S."/>
            <person name="van Kruijsbergen I."/>
            <person name="Shu S."/>
            <person name="Carlson J."/>
            <person name="Kinoshita T."/>
            <person name="Ohta Y."/>
            <person name="Mawaribuchi S."/>
            <person name="Jenkins J."/>
            <person name="Grimwood J."/>
            <person name="Schmutz J."/>
            <person name="Mitros T."/>
            <person name="Mozaffari S.V."/>
            <person name="Suzuki Y."/>
            <person name="Haramoto Y."/>
            <person name="Yamamoto T.S."/>
            <person name="Takagi C."/>
            <person name="Heald R."/>
            <person name="Miller K."/>
            <person name="Haudenschild C."/>
            <person name="Kitzman J."/>
            <person name="Nakayama T."/>
            <person name="Izutsu Y."/>
            <person name="Robert J."/>
            <person name="Fortriede J."/>
            <person name="Burns K."/>
            <person name="Lotay V."/>
            <person name="Karimi K."/>
            <person name="Yasuoka Y."/>
            <person name="Dichmann D.S."/>
            <person name="Flajnik M.F."/>
            <person name="Houston D.W."/>
            <person name="Shendure J."/>
            <person name="DuPasquier L."/>
            <person name="Vize P.D."/>
            <person name="Zorn A.M."/>
            <person name="Ito M."/>
            <person name="Marcotte E.M."/>
            <person name="Wallingford J.B."/>
            <person name="Ito Y."/>
            <person name="Asashima M."/>
            <person name="Ueno N."/>
            <person name="Matsuda Y."/>
            <person name="Veenstra G.J."/>
            <person name="Fujiyama A."/>
            <person name="Harland R.M."/>
            <person name="Taira M."/>
            <person name="Rokhsar D.S."/>
        </authorList>
    </citation>
    <scope>NUCLEOTIDE SEQUENCE [LARGE SCALE GENOMIC DNA]</scope>
    <source>
        <strain evidence="8">J</strain>
    </source>
</reference>
<keyword evidence="4" id="KW-0963">Cytoplasm</keyword>
<dbReference type="KEGG" id="xla:444619"/>
<dbReference type="PANTHER" id="PTHR15240">
    <property type="entry name" value="CAVIN"/>
    <property type="match status" value="1"/>
</dbReference>
<feature type="compositionally biased region" description="Basic and acidic residues" evidence="6">
    <location>
        <begin position="213"/>
        <end position="228"/>
    </location>
</feature>
<feature type="region of interest" description="Disordered" evidence="6">
    <location>
        <begin position="340"/>
        <end position="406"/>
    </location>
</feature>
<evidence type="ECO:0000256" key="5">
    <source>
        <dbReference type="ARBA" id="ARBA00023136"/>
    </source>
</evidence>
<comment type="subcellular location">
    <subcellularLocation>
        <location evidence="2">Cytoplasm</location>
    </subcellularLocation>
    <subcellularLocation>
        <location evidence="1">Membrane</location>
        <location evidence="1">Caveola</location>
    </subcellularLocation>
</comment>
<feature type="region of interest" description="Disordered" evidence="6">
    <location>
        <begin position="1"/>
        <end position="50"/>
    </location>
</feature>
<proteinExistence type="inferred from homology"/>